<evidence type="ECO:0000313" key="2">
    <source>
        <dbReference type="Proteomes" id="UP000294558"/>
    </source>
</evidence>
<dbReference type="Proteomes" id="UP000294558">
    <property type="component" value="Unassembled WGS sequence"/>
</dbReference>
<dbReference type="OrthoDB" id="3427721at2"/>
<name>A0A4R7HY73_9ACTN</name>
<sequence>MVDIECAACGTDEHLRGNRLDDDTIELTCERCGATWVRDPRPSCPKCGGHELEAAPKVIVEKSRGSQMSIQGIQREFLCRVCDDELIRARRDGYLPDRLPGSQ</sequence>
<keyword evidence="2" id="KW-1185">Reference proteome</keyword>
<proteinExistence type="predicted"/>
<organism evidence="1 2">
    <name type="scientific">Ilumatobacter fluminis</name>
    <dbReference type="NCBI Taxonomy" id="467091"/>
    <lineage>
        <taxon>Bacteria</taxon>
        <taxon>Bacillati</taxon>
        <taxon>Actinomycetota</taxon>
        <taxon>Acidimicrobiia</taxon>
        <taxon>Acidimicrobiales</taxon>
        <taxon>Ilumatobacteraceae</taxon>
        <taxon>Ilumatobacter</taxon>
    </lineage>
</organism>
<gene>
    <name evidence="1" type="ORF">BDK89_1617</name>
</gene>
<accession>A0A4R7HY73</accession>
<dbReference type="EMBL" id="SOAU01000001">
    <property type="protein sequence ID" value="TDT16035.1"/>
    <property type="molecule type" value="Genomic_DNA"/>
</dbReference>
<dbReference type="RefSeq" id="WP_133868437.1">
    <property type="nucleotide sequence ID" value="NZ_JAVJPS010000040.1"/>
</dbReference>
<evidence type="ECO:0000313" key="1">
    <source>
        <dbReference type="EMBL" id="TDT16035.1"/>
    </source>
</evidence>
<comment type="caution">
    <text evidence="1">The sequence shown here is derived from an EMBL/GenBank/DDBJ whole genome shotgun (WGS) entry which is preliminary data.</text>
</comment>
<reference evidence="1 2" key="1">
    <citation type="submission" date="2019-03" db="EMBL/GenBank/DDBJ databases">
        <title>Sequencing the genomes of 1000 actinobacteria strains.</title>
        <authorList>
            <person name="Klenk H.-P."/>
        </authorList>
    </citation>
    <scope>NUCLEOTIDE SEQUENCE [LARGE SCALE GENOMIC DNA]</scope>
    <source>
        <strain evidence="1 2">DSM 18936</strain>
    </source>
</reference>
<dbReference type="AlphaFoldDB" id="A0A4R7HY73"/>
<protein>
    <submittedName>
        <fullName evidence="1">Uncharacterized protein</fullName>
    </submittedName>
</protein>